<evidence type="ECO:0000256" key="6">
    <source>
        <dbReference type="ARBA" id="ARBA00023136"/>
    </source>
</evidence>
<evidence type="ECO:0000313" key="8">
    <source>
        <dbReference type="EMBL" id="CAB3251878.1"/>
    </source>
</evidence>
<evidence type="ECO:0000259" key="7">
    <source>
        <dbReference type="Pfam" id="PF04572"/>
    </source>
</evidence>
<dbReference type="Pfam" id="PF04488">
    <property type="entry name" value="Gly_transf_sug"/>
    <property type="match status" value="1"/>
</dbReference>
<protein>
    <recommendedName>
        <fullName evidence="7">Alpha 1,4-glycosyltransferase domain-containing protein</fullName>
    </recommendedName>
</protein>
<dbReference type="InterPro" id="IPR051981">
    <property type="entry name" value="Glycosyltransf_32"/>
</dbReference>
<evidence type="ECO:0000256" key="1">
    <source>
        <dbReference type="ARBA" id="ARBA00004323"/>
    </source>
</evidence>
<dbReference type="GO" id="GO:0006688">
    <property type="term" value="P:glycosphingolipid biosynthetic process"/>
    <property type="evidence" value="ECO:0007669"/>
    <property type="project" value="TreeGrafter"/>
</dbReference>
<feature type="domain" description="Alpha 1,4-glycosyltransferase" evidence="7">
    <location>
        <begin position="226"/>
        <end position="343"/>
    </location>
</feature>
<dbReference type="Pfam" id="PF04572">
    <property type="entry name" value="Gb3_synth"/>
    <property type="match status" value="1"/>
</dbReference>
<evidence type="ECO:0000313" key="9">
    <source>
        <dbReference type="Proteomes" id="UP000494106"/>
    </source>
</evidence>
<comment type="similarity">
    <text evidence="2">Belongs to the glycosyltransferase 32 family.</text>
</comment>
<evidence type="ECO:0000256" key="3">
    <source>
        <dbReference type="ARBA" id="ARBA00022676"/>
    </source>
</evidence>
<gene>
    <name evidence="8" type="ORF">APLA_LOCUS13236</name>
</gene>
<keyword evidence="4" id="KW-0808">Transferase</keyword>
<evidence type="ECO:0000256" key="2">
    <source>
        <dbReference type="ARBA" id="ARBA00009003"/>
    </source>
</evidence>
<dbReference type="PANTHER" id="PTHR12042:SF21">
    <property type="entry name" value="ALPHA1,4-GALACTOSYLTRANSFERASE 1-RELATED"/>
    <property type="match status" value="1"/>
</dbReference>
<dbReference type="InterPro" id="IPR007652">
    <property type="entry name" value="A1-4-GlycosylTfrase_dom"/>
</dbReference>
<dbReference type="GO" id="GO:0035248">
    <property type="term" value="F:alpha-1,4-N-acetylgalactosaminyltransferase activity"/>
    <property type="evidence" value="ECO:0007669"/>
    <property type="project" value="TreeGrafter"/>
</dbReference>
<evidence type="ECO:0000256" key="5">
    <source>
        <dbReference type="ARBA" id="ARBA00023034"/>
    </source>
</evidence>
<dbReference type="PANTHER" id="PTHR12042">
    <property type="entry name" value="LACTOSYLCERAMIDE 4-ALPHA-GALACTOSYLTRANSFERASE ALPHA- 1,4-GALACTOSYLTRANSFERASE"/>
    <property type="match status" value="1"/>
</dbReference>
<keyword evidence="5" id="KW-0333">Golgi apparatus</keyword>
<dbReference type="PROSITE" id="PS51257">
    <property type="entry name" value="PROKAR_LIPOPROTEIN"/>
    <property type="match status" value="1"/>
</dbReference>
<dbReference type="OrthoDB" id="409543at2759"/>
<keyword evidence="9" id="KW-1185">Reference proteome</keyword>
<dbReference type="GO" id="GO:0000139">
    <property type="term" value="C:Golgi membrane"/>
    <property type="evidence" value="ECO:0007669"/>
    <property type="project" value="UniProtKB-SubCell"/>
</dbReference>
<dbReference type="EMBL" id="CADEBC010000551">
    <property type="protein sequence ID" value="CAB3251878.1"/>
    <property type="molecule type" value="Genomic_DNA"/>
</dbReference>
<dbReference type="AlphaFoldDB" id="A0A8S1B2C0"/>
<dbReference type="InterPro" id="IPR029044">
    <property type="entry name" value="Nucleotide-diphossugar_trans"/>
</dbReference>
<comment type="caution">
    <text evidence="8">The sequence shown here is derived from an EMBL/GenBank/DDBJ whole genome shotgun (WGS) entry which is preliminary data.</text>
</comment>
<evidence type="ECO:0000256" key="4">
    <source>
        <dbReference type="ARBA" id="ARBA00022679"/>
    </source>
</evidence>
<comment type="subcellular location">
    <subcellularLocation>
        <location evidence="1">Golgi apparatus membrane</location>
        <topology evidence="1">Single-pass type II membrane protein</topology>
    </subcellularLocation>
</comment>
<dbReference type="SUPFAM" id="SSF53448">
    <property type="entry name" value="Nucleotide-diphospho-sugar transferases"/>
    <property type="match status" value="1"/>
</dbReference>
<reference evidence="8 9" key="1">
    <citation type="submission" date="2020-04" db="EMBL/GenBank/DDBJ databases">
        <authorList>
            <person name="Wallbank WR R."/>
            <person name="Pardo Diaz C."/>
            <person name="Kozak K."/>
            <person name="Martin S."/>
            <person name="Jiggins C."/>
            <person name="Moest M."/>
            <person name="Warren A I."/>
            <person name="Byers J.R.P. K."/>
            <person name="Montejo-Kovacevich G."/>
            <person name="Yen C E."/>
        </authorList>
    </citation>
    <scope>NUCLEOTIDE SEQUENCE [LARGE SCALE GENOMIC DNA]</scope>
</reference>
<dbReference type="InterPro" id="IPR007577">
    <property type="entry name" value="GlycoTrfase_DXD_sugar-bd_CS"/>
</dbReference>
<name>A0A8S1B2C0_ARCPL</name>
<keyword evidence="3" id="KW-0328">Glycosyltransferase</keyword>
<accession>A0A8S1B2C0</accession>
<dbReference type="Proteomes" id="UP000494106">
    <property type="component" value="Unassembled WGS sequence"/>
</dbReference>
<proteinExistence type="inferred from homology"/>
<organism evidence="8 9">
    <name type="scientific">Arctia plantaginis</name>
    <name type="common">Wood tiger moth</name>
    <name type="synonym">Phalaena plantaginis</name>
    <dbReference type="NCBI Taxonomy" id="874455"/>
    <lineage>
        <taxon>Eukaryota</taxon>
        <taxon>Metazoa</taxon>
        <taxon>Ecdysozoa</taxon>
        <taxon>Arthropoda</taxon>
        <taxon>Hexapoda</taxon>
        <taxon>Insecta</taxon>
        <taxon>Pterygota</taxon>
        <taxon>Neoptera</taxon>
        <taxon>Endopterygota</taxon>
        <taxon>Lepidoptera</taxon>
        <taxon>Glossata</taxon>
        <taxon>Ditrysia</taxon>
        <taxon>Noctuoidea</taxon>
        <taxon>Erebidae</taxon>
        <taxon>Arctiinae</taxon>
        <taxon>Arctia</taxon>
    </lineage>
</organism>
<dbReference type="Gene3D" id="3.90.550.20">
    <property type="match status" value="1"/>
</dbReference>
<keyword evidence="6" id="KW-0472">Membrane</keyword>
<sequence>MVLVLRRSVKKIIKRKPFTLSVVFFVVSCVIFLQTDWSPDLYYLSLRAFEDISCYYSYDDDHLPAIDERFNPPDNSIYFHETSCTGKLNSRQACAVESAARVHPDRQVNLLFTGPVKEENLNAPAFNALKKYENVKVLRLHLVDYAKWTPLEDLVSGGALNRTRWRISHTSDVLRFLSLYKWGGIYLDLDVVVVRSFDDLAPNWAARDSDKLVASGALSFSKDALGREIADLALRDLKDNYRGDVWDRNGPGVITKILQTICSTNYLPEMSASTCLGFEVYAPELFYPVTWLNAADYFEEKELDVEAPYTYHVWNKFTAAYKVNSNSVYAKLAQKYCPEVYEMFGDNFGL</sequence>